<protein>
    <submittedName>
        <fullName evidence="1">Uncharacterized protein</fullName>
    </submittedName>
</protein>
<sequence length="94" mass="11153">MESLKKIYPNVVVPQHGRGYFGIGIHCPKVTKNIGTLWRTAHILGADFMFIIGKRYENMRTDTRKSWRHVPLLWETVIEFRELWIWILKNSGKK</sequence>
<name>A0A940DNW0_9BACT</name>
<reference evidence="1" key="1">
    <citation type="submission" date="2020-10" db="EMBL/GenBank/DDBJ databases">
        <authorList>
            <person name="Gilroy R."/>
        </authorList>
    </citation>
    <scope>NUCLEOTIDE SEQUENCE</scope>
    <source>
        <strain evidence="1">F1-3629</strain>
    </source>
</reference>
<evidence type="ECO:0000313" key="1">
    <source>
        <dbReference type="EMBL" id="MBO8454573.1"/>
    </source>
</evidence>
<proteinExistence type="predicted"/>
<dbReference type="EMBL" id="JADIMJ010000116">
    <property type="protein sequence ID" value="MBO8454573.1"/>
    <property type="molecule type" value="Genomic_DNA"/>
</dbReference>
<comment type="caution">
    <text evidence="1">The sequence shown here is derived from an EMBL/GenBank/DDBJ whole genome shotgun (WGS) entry which is preliminary data.</text>
</comment>
<organism evidence="1 2">
    <name type="scientific">Candidatus Cryptobacteroides gallistercoris</name>
    <dbReference type="NCBI Taxonomy" id="2840765"/>
    <lineage>
        <taxon>Bacteria</taxon>
        <taxon>Pseudomonadati</taxon>
        <taxon>Bacteroidota</taxon>
        <taxon>Bacteroidia</taxon>
        <taxon>Bacteroidales</taxon>
        <taxon>Candidatus Cryptobacteroides</taxon>
    </lineage>
</organism>
<dbReference type="AlphaFoldDB" id="A0A940DNW0"/>
<evidence type="ECO:0000313" key="2">
    <source>
        <dbReference type="Proteomes" id="UP000771749"/>
    </source>
</evidence>
<dbReference type="SUPFAM" id="SSF75217">
    <property type="entry name" value="alpha/beta knot"/>
    <property type="match status" value="1"/>
</dbReference>
<reference evidence="1" key="2">
    <citation type="journal article" date="2021" name="PeerJ">
        <title>Extensive microbial diversity within the chicken gut microbiome revealed by metagenomics and culture.</title>
        <authorList>
            <person name="Gilroy R."/>
            <person name="Ravi A."/>
            <person name="Getino M."/>
            <person name="Pursley I."/>
            <person name="Horton D.L."/>
            <person name="Alikhan N.F."/>
            <person name="Baker D."/>
            <person name="Gharbi K."/>
            <person name="Hall N."/>
            <person name="Watson M."/>
            <person name="Adriaenssens E.M."/>
            <person name="Foster-Nyarko E."/>
            <person name="Jarju S."/>
            <person name="Secka A."/>
            <person name="Antonio M."/>
            <person name="Oren A."/>
            <person name="Chaudhuri R.R."/>
            <person name="La Ragione R."/>
            <person name="Hildebrand F."/>
            <person name="Pallen M.J."/>
        </authorList>
    </citation>
    <scope>NUCLEOTIDE SEQUENCE</scope>
    <source>
        <strain evidence="1">F1-3629</strain>
    </source>
</reference>
<accession>A0A940DNW0</accession>
<gene>
    <name evidence="1" type="ORF">IAC07_07625</name>
</gene>
<dbReference type="Proteomes" id="UP000771749">
    <property type="component" value="Unassembled WGS sequence"/>
</dbReference>
<dbReference type="InterPro" id="IPR029028">
    <property type="entry name" value="Alpha/beta_knot_MTases"/>
</dbReference>